<reference evidence="1" key="1">
    <citation type="submission" date="2021-06" db="EMBL/GenBank/DDBJ databases">
        <authorList>
            <person name="Kallberg Y."/>
            <person name="Tangrot J."/>
            <person name="Rosling A."/>
        </authorList>
    </citation>
    <scope>NUCLEOTIDE SEQUENCE</scope>
    <source>
        <strain evidence="1">CL356</strain>
    </source>
</reference>
<dbReference type="Proteomes" id="UP000789525">
    <property type="component" value="Unassembled WGS sequence"/>
</dbReference>
<comment type="caution">
    <text evidence="1">The sequence shown here is derived from an EMBL/GenBank/DDBJ whole genome shotgun (WGS) entry which is preliminary data.</text>
</comment>
<sequence>VGEDLCYLVMELADYDLRRYLSDKKDELQWEKKIEIAIQLAEGVSYIHNIMNVAHRDLHTKNILVKQGDIKITDFGLSKNLNGVISSKSAIFGVLPFIDPLKFSDSSYKLNRKSDIYSL</sequence>
<name>A0ACA9QHS5_9GLOM</name>
<dbReference type="EMBL" id="CAJVPT010054093">
    <property type="protein sequence ID" value="CAG8752751.1"/>
    <property type="molecule type" value="Genomic_DNA"/>
</dbReference>
<evidence type="ECO:0000313" key="2">
    <source>
        <dbReference type="Proteomes" id="UP000789525"/>
    </source>
</evidence>
<organism evidence="1 2">
    <name type="scientific">Acaulospora colombiana</name>
    <dbReference type="NCBI Taxonomy" id="27376"/>
    <lineage>
        <taxon>Eukaryota</taxon>
        <taxon>Fungi</taxon>
        <taxon>Fungi incertae sedis</taxon>
        <taxon>Mucoromycota</taxon>
        <taxon>Glomeromycotina</taxon>
        <taxon>Glomeromycetes</taxon>
        <taxon>Diversisporales</taxon>
        <taxon>Acaulosporaceae</taxon>
        <taxon>Acaulospora</taxon>
    </lineage>
</organism>
<keyword evidence="2" id="KW-1185">Reference proteome</keyword>
<evidence type="ECO:0000313" key="1">
    <source>
        <dbReference type="EMBL" id="CAG8752751.1"/>
    </source>
</evidence>
<protein>
    <submittedName>
        <fullName evidence="1">11684_t:CDS:1</fullName>
    </submittedName>
</protein>
<gene>
    <name evidence="1" type="ORF">ACOLOM_LOCUS12787</name>
</gene>
<feature type="non-terminal residue" evidence="1">
    <location>
        <position position="1"/>
    </location>
</feature>
<proteinExistence type="predicted"/>
<accession>A0ACA9QHS5</accession>
<feature type="non-terminal residue" evidence="1">
    <location>
        <position position="119"/>
    </location>
</feature>